<dbReference type="PANTHER" id="PTHR30329:SF21">
    <property type="entry name" value="LIPOPROTEIN YIAD-RELATED"/>
    <property type="match status" value="1"/>
</dbReference>
<keyword evidence="8 10" id="KW-0472">Membrane</keyword>
<evidence type="ECO:0000256" key="8">
    <source>
        <dbReference type="ARBA" id="ARBA00023136"/>
    </source>
</evidence>
<dbReference type="EMBL" id="JBHTMY010000002">
    <property type="protein sequence ID" value="MFD1314848.1"/>
    <property type="molecule type" value="Genomic_DNA"/>
</dbReference>
<keyword evidence="4" id="KW-0812">Transmembrane</keyword>
<evidence type="ECO:0000256" key="11">
    <source>
        <dbReference type="SAM" id="MobiDB-lite"/>
    </source>
</evidence>
<dbReference type="Proteomes" id="UP001597201">
    <property type="component" value="Unassembled WGS sequence"/>
</dbReference>
<feature type="region of interest" description="Disordered" evidence="11">
    <location>
        <begin position="434"/>
        <end position="458"/>
    </location>
</feature>
<evidence type="ECO:0000256" key="6">
    <source>
        <dbReference type="ARBA" id="ARBA00023065"/>
    </source>
</evidence>
<evidence type="ECO:0000256" key="10">
    <source>
        <dbReference type="PROSITE-ProRule" id="PRU00473"/>
    </source>
</evidence>
<protein>
    <submittedName>
        <fullName evidence="13">OmpA family protein</fullName>
    </submittedName>
</protein>
<keyword evidence="14" id="KW-1185">Reference proteome</keyword>
<dbReference type="PANTHER" id="PTHR30329">
    <property type="entry name" value="STATOR ELEMENT OF FLAGELLAR MOTOR COMPLEX"/>
    <property type="match status" value="1"/>
</dbReference>
<comment type="caution">
    <text evidence="13">The sequence shown here is derived from an EMBL/GenBank/DDBJ whole genome shotgun (WGS) entry which is preliminary data.</text>
</comment>
<evidence type="ECO:0000256" key="7">
    <source>
        <dbReference type="ARBA" id="ARBA00023114"/>
    </source>
</evidence>
<dbReference type="SUPFAM" id="SSF56925">
    <property type="entry name" value="OMPA-like"/>
    <property type="match status" value="1"/>
</dbReference>
<dbReference type="InterPro" id="IPR003367">
    <property type="entry name" value="Thrombospondin_3-like_rpt"/>
</dbReference>
<keyword evidence="7" id="KW-0626">Porin</keyword>
<keyword evidence="6" id="KW-0406">Ion transport</keyword>
<evidence type="ECO:0000256" key="9">
    <source>
        <dbReference type="ARBA" id="ARBA00023237"/>
    </source>
</evidence>
<keyword evidence="2" id="KW-0813">Transport</keyword>
<evidence type="ECO:0000313" key="13">
    <source>
        <dbReference type="EMBL" id="MFD1314848.1"/>
    </source>
</evidence>
<dbReference type="InterPro" id="IPR011250">
    <property type="entry name" value="OMP/PagP_B-barrel"/>
</dbReference>
<comment type="subcellular location">
    <subcellularLocation>
        <location evidence="1">Cell outer membrane</location>
        <topology evidence="1">Multi-pass membrane protein</topology>
    </subcellularLocation>
</comment>
<dbReference type="RefSeq" id="WP_377176774.1">
    <property type="nucleotide sequence ID" value="NZ_JBHTMY010000002.1"/>
</dbReference>
<evidence type="ECO:0000256" key="4">
    <source>
        <dbReference type="ARBA" id="ARBA00022692"/>
    </source>
</evidence>
<dbReference type="Gene3D" id="3.30.1330.60">
    <property type="entry name" value="OmpA-like domain"/>
    <property type="match status" value="1"/>
</dbReference>
<dbReference type="Gene3D" id="4.10.1080.10">
    <property type="entry name" value="TSP type-3 repeat"/>
    <property type="match status" value="1"/>
</dbReference>
<evidence type="ECO:0000256" key="3">
    <source>
        <dbReference type="ARBA" id="ARBA00022452"/>
    </source>
</evidence>
<organism evidence="13 14">
    <name type="scientific">Namhaeicola litoreus</name>
    <dbReference type="NCBI Taxonomy" id="1052145"/>
    <lineage>
        <taxon>Bacteria</taxon>
        <taxon>Pseudomonadati</taxon>
        <taxon>Bacteroidota</taxon>
        <taxon>Flavobacteriia</taxon>
        <taxon>Flavobacteriales</taxon>
        <taxon>Flavobacteriaceae</taxon>
        <taxon>Namhaeicola</taxon>
    </lineage>
</organism>
<sequence>MIVAGVSTAIAQDEDNPWAIEIGTNAVDFYPTGADFNPNAVGGVDPGFSVDPNAPYLGDMFDDFFNVEDHWNTASVISRIRVGRYLGSGFALGLAGSFNQIDKVGDYKTNDLSYFGLDLDVRWSFLHGWFDPYLLVGGGYTWIDEEGNGTLNGGLGMNFWFNDFIGANVQTMYKHSFDEDAMLPHWQHALGVTFKFGGKDTDGDGIYDKYDACPDVAGIEAFNGCPDTDGDGIQDSEDACPMEAGLASLNGCPDRDGDGVADKDDLCPDVAGLASLNGCPDADGDGVADKDDNCPNVAGPAENSGCPWPDTDGDGVLDKDDQCPNIAGPAENNGCPIVTEEVQKQITDLARAIYFNTGKYTFTDETKVRLEQLTEILANYKTLNFRVEGHTDSTGSAKINDKLSQERADAVRNYLIENGFPAAQLRAVGYGSSNPIGDNKTSKGRQANRRVDIFQDRD</sequence>
<dbReference type="InterPro" id="IPR050330">
    <property type="entry name" value="Bact_OuterMem_StrucFunc"/>
</dbReference>
<evidence type="ECO:0000256" key="2">
    <source>
        <dbReference type="ARBA" id="ARBA00022448"/>
    </source>
</evidence>
<dbReference type="PROSITE" id="PS01068">
    <property type="entry name" value="OMPA_1"/>
    <property type="match status" value="1"/>
</dbReference>
<dbReference type="SUPFAM" id="SSF103088">
    <property type="entry name" value="OmpA-like"/>
    <property type="match status" value="1"/>
</dbReference>
<evidence type="ECO:0000256" key="5">
    <source>
        <dbReference type="ARBA" id="ARBA00022729"/>
    </source>
</evidence>
<keyword evidence="3" id="KW-1134">Transmembrane beta strand</keyword>
<dbReference type="PROSITE" id="PS51123">
    <property type="entry name" value="OMPA_2"/>
    <property type="match status" value="1"/>
</dbReference>
<keyword evidence="9" id="KW-0998">Cell outer membrane</keyword>
<dbReference type="PRINTS" id="PR01021">
    <property type="entry name" value="OMPADOMAIN"/>
</dbReference>
<dbReference type="CDD" id="cd07185">
    <property type="entry name" value="OmpA_C-like"/>
    <property type="match status" value="1"/>
</dbReference>
<feature type="domain" description="OmpA-like" evidence="12">
    <location>
        <begin position="342"/>
        <end position="458"/>
    </location>
</feature>
<feature type="compositionally biased region" description="Basic and acidic residues" evidence="11">
    <location>
        <begin position="449"/>
        <end position="458"/>
    </location>
</feature>
<dbReference type="Pfam" id="PF00691">
    <property type="entry name" value="OmpA"/>
    <property type="match status" value="1"/>
</dbReference>
<dbReference type="Gene3D" id="2.40.160.20">
    <property type="match status" value="1"/>
</dbReference>
<dbReference type="Pfam" id="PF02412">
    <property type="entry name" value="TSP_3"/>
    <property type="match status" value="4"/>
</dbReference>
<reference evidence="14" key="1">
    <citation type="journal article" date="2019" name="Int. J. Syst. Evol. Microbiol.">
        <title>The Global Catalogue of Microorganisms (GCM) 10K type strain sequencing project: providing services to taxonomists for standard genome sequencing and annotation.</title>
        <authorList>
            <consortium name="The Broad Institute Genomics Platform"/>
            <consortium name="The Broad Institute Genome Sequencing Center for Infectious Disease"/>
            <person name="Wu L."/>
            <person name="Ma J."/>
        </authorList>
    </citation>
    <scope>NUCLEOTIDE SEQUENCE [LARGE SCALE GENOMIC DNA]</scope>
    <source>
        <strain evidence="14">CCUG 61485</strain>
    </source>
</reference>
<keyword evidence="5" id="KW-0732">Signal</keyword>
<gene>
    <name evidence="13" type="ORF">ACFQ39_04420</name>
</gene>
<dbReference type="InterPro" id="IPR006665">
    <property type="entry name" value="OmpA-like"/>
</dbReference>
<dbReference type="InterPro" id="IPR028974">
    <property type="entry name" value="TSP_type-3_rpt"/>
</dbReference>
<proteinExistence type="predicted"/>
<name>A0ABW3Y2U2_9FLAO</name>
<accession>A0ABW3Y2U2</accession>
<dbReference type="SUPFAM" id="SSF103647">
    <property type="entry name" value="TSP type-3 repeat"/>
    <property type="match status" value="1"/>
</dbReference>
<dbReference type="InterPro" id="IPR036737">
    <property type="entry name" value="OmpA-like_sf"/>
</dbReference>
<evidence type="ECO:0000313" key="14">
    <source>
        <dbReference type="Proteomes" id="UP001597201"/>
    </source>
</evidence>
<dbReference type="InterPro" id="IPR006664">
    <property type="entry name" value="OMP_bac"/>
</dbReference>
<evidence type="ECO:0000256" key="1">
    <source>
        <dbReference type="ARBA" id="ARBA00004571"/>
    </source>
</evidence>
<dbReference type="InterPro" id="IPR006690">
    <property type="entry name" value="OMPA-like_CS"/>
</dbReference>
<evidence type="ECO:0000259" key="12">
    <source>
        <dbReference type="PROSITE" id="PS51123"/>
    </source>
</evidence>